<sequence>MLAGRMPEPAAPVPSPLASLTAGRQIARNVLVVLAVVGVLYLVWLLRTPLGWLVLATFLAVAMSGPVNLLSRFMKRGLAIATAYLGLMLVPVLLALIVIPPFVNQGTELVEDFPGYARDIEQFVSENETLQDLDDKYDVVAKLQEEAEKLPARVGDAATLLSDLGLGLVNSGFALFNILILSIFLVSSGPAWAARVVQMQPEHRRDRLDRTLRRMADAVGNYIGGALLQATVAAVLTYVVLRILGIPFAAPLAIIVGAFDLIPLIGATIGAVVVALVTLFIDFPTATIVWVIWSVIYQQLENNVIQPQIQKRAVDIHPFVVIMAVLCGSTLFGVLGALLAIPVAASMQIALLEYLQFRRESRLLAALAPLPLPEEPEAPQPPRGTLANA</sequence>
<evidence type="ECO:0000256" key="8">
    <source>
        <dbReference type="SAM" id="Phobius"/>
    </source>
</evidence>
<accession>A0A2T4UFN3</accession>
<dbReference type="Pfam" id="PF01594">
    <property type="entry name" value="AI-2E_transport"/>
    <property type="match status" value="1"/>
</dbReference>
<feature type="transmembrane region" description="Helical" evidence="8">
    <location>
        <begin position="272"/>
        <end position="296"/>
    </location>
</feature>
<dbReference type="Proteomes" id="UP000240739">
    <property type="component" value="Unassembled WGS sequence"/>
</dbReference>
<evidence type="ECO:0000256" key="4">
    <source>
        <dbReference type="ARBA" id="ARBA00022475"/>
    </source>
</evidence>
<keyword evidence="10" id="KW-1185">Reference proteome</keyword>
<keyword evidence="6 8" id="KW-1133">Transmembrane helix</keyword>
<feature type="transmembrane region" description="Helical" evidence="8">
    <location>
        <begin position="218"/>
        <end position="240"/>
    </location>
</feature>
<evidence type="ECO:0000256" key="1">
    <source>
        <dbReference type="ARBA" id="ARBA00004651"/>
    </source>
</evidence>
<gene>
    <name evidence="9" type="ORF">C7Y72_16800</name>
</gene>
<dbReference type="OrthoDB" id="5242074at2"/>
<comment type="similarity">
    <text evidence="2">Belongs to the autoinducer-2 exporter (AI-2E) (TC 2.A.86) family.</text>
</comment>
<keyword evidence="7 8" id="KW-0472">Membrane</keyword>
<dbReference type="GO" id="GO:0005886">
    <property type="term" value="C:plasma membrane"/>
    <property type="evidence" value="ECO:0007669"/>
    <property type="project" value="UniProtKB-SubCell"/>
</dbReference>
<comment type="caution">
    <text evidence="9">The sequence shown here is derived from an EMBL/GenBank/DDBJ whole genome shotgun (WGS) entry which is preliminary data.</text>
</comment>
<feature type="transmembrane region" description="Helical" evidence="8">
    <location>
        <begin position="77"/>
        <end position="99"/>
    </location>
</feature>
<evidence type="ECO:0000256" key="7">
    <source>
        <dbReference type="ARBA" id="ARBA00023136"/>
    </source>
</evidence>
<dbReference type="PANTHER" id="PTHR21716:SF53">
    <property type="entry name" value="PERMEASE PERM-RELATED"/>
    <property type="match status" value="1"/>
</dbReference>
<keyword evidence="4" id="KW-1003">Cell membrane</keyword>
<evidence type="ECO:0000256" key="2">
    <source>
        <dbReference type="ARBA" id="ARBA00009773"/>
    </source>
</evidence>
<organism evidence="9 10">
    <name type="scientific">Paraconexibacter algicola</name>
    <dbReference type="NCBI Taxonomy" id="2133960"/>
    <lineage>
        <taxon>Bacteria</taxon>
        <taxon>Bacillati</taxon>
        <taxon>Actinomycetota</taxon>
        <taxon>Thermoleophilia</taxon>
        <taxon>Solirubrobacterales</taxon>
        <taxon>Paraconexibacteraceae</taxon>
        <taxon>Paraconexibacter</taxon>
    </lineage>
</organism>
<dbReference type="GO" id="GO:0055085">
    <property type="term" value="P:transmembrane transport"/>
    <property type="evidence" value="ECO:0007669"/>
    <property type="project" value="TreeGrafter"/>
</dbReference>
<proteinExistence type="inferred from homology"/>
<evidence type="ECO:0000256" key="3">
    <source>
        <dbReference type="ARBA" id="ARBA00022448"/>
    </source>
</evidence>
<comment type="subcellular location">
    <subcellularLocation>
        <location evidence="1">Cell membrane</location>
        <topology evidence="1">Multi-pass membrane protein</topology>
    </subcellularLocation>
</comment>
<dbReference type="EMBL" id="PYYB01000002">
    <property type="protein sequence ID" value="PTL56606.1"/>
    <property type="molecule type" value="Genomic_DNA"/>
</dbReference>
<feature type="transmembrane region" description="Helical" evidence="8">
    <location>
        <begin position="50"/>
        <end position="70"/>
    </location>
</feature>
<reference evidence="9 10" key="1">
    <citation type="submission" date="2018-03" db="EMBL/GenBank/DDBJ databases">
        <title>Aquarubrobacter algicola gen. nov., sp. nov., a novel actinobacterium isolated from shallow eutrophic lake during the end of cyanobacterial harmful algal blooms.</title>
        <authorList>
            <person name="Chun S.J."/>
        </authorList>
    </citation>
    <scope>NUCLEOTIDE SEQUENCE [LARGE SCALE GENOMIC DNA]</scope>
    <source>
        <strain evidence="9 10">Seoho-28</strain>
    </source>
</reference>
<protein>
    <submittedName>
        <fullName evidence="9">AI-2E family transporter</fullName>
    </submittedName>
</protein>
<evidence type="ECO:0000256" key="5">
    <source>
        <dbReference type="ARBA" id="ARBA00022692"/>
    </source>
</evidence>
<feature type="transmembrane region" description="Helical" evidence="8">
    <location>
        <begin position="316"/>
        <end position="341"/>
    </location>
</feature>
<evidence type="ECO:0000313" key="9">
    <source>
        <dbReference type="EMBL" id="PTL56606.1"/>
    </source>
</evidence>
<feature type="transmembrane region" description="Helical" evidence="8">
    <location>
        <begin position="26"/>
        <end position="44"/>
    </location>
</feature>
<evidence type="ECO:0000313" key="10">
    <source>
        <dbReference type="Proteomes" id="UP000240739"/>
    </source>
</evidence>
<feature type="transmembrane region" description="Helical" evidence="8">
    <location>
        <begin position="173"/>
        <end position="197"/>
    </location>
</feature>
<dbReference type="InterPro" id="IPR002549">
    <property type="entry name" value="AI-2E-like"/>
</dbReference>
<evidence type="ECO:0000256" key="6">
    <source>
        <dbReference type="ARBA" id="ARBA00022989"/>
    </source>
</evidence>
<keyword evidence="3" id="KW-0813">Transport</keyword>
<dbReference type="AlphaFoldDB" id="A0A2T4UFN3"/>
<keyword evidence="5 8" id="KW-0812">Transmembrane</keyword>
<feature type="transmembrane region" description="Helical" evidence="8">
    <location>
        <begin position="246"/>
        <end position="265"/>
    </location>
</feature>
<dbReference type="PANTHER" id="PTHR21716">
    <property type="entry name" value="TRANSMEMBRANE PROTEIN"/>
    <property type="match status" value="1"/>
</dbReference>
<name>A0A2T4UFN3_9ACTN</name>